<dbReference type="Gene3D" id="2.40.30.170">
    <property type="match status" value="1"/>
</dbReference>
<feature type="domain" description="Multidrug resistance protein MdtA-like alpha-helical hairpin" evidence="9">
    <location>
        <begin position="110"/>
        <end position="174"/>
    </location>
</feature>
<dbReference type="PANTHER" id="PTHR30469">
    <property type="entry name" value="MULTIDRUG RESISTANCE PROTEIN MDTA"/>
    <property type="match status" value="1"/>
</dbReference>
<feature type="compositionally biased region" description="Basic and acidic residues" evidence="7">
    <location>
        <begin position="363"/>
        <end position="382"/>
    </location>
</feature>
<keyword evidence="8" id="KW-0812">Transmembrane</keyword>
<dbReference type="InterPro" id="IPR006143">
    <property type="entry name" value="RND_pump_MFP"/>
</dbReference>
<dbReference type="InterPro" id="IPR058625">
    <property type="entry name" value="MdtA-like_BSH"/>
</dbReference>
<comment type="similarity">
    <text evidence="2">Belongs to the membrane fusion protein (MFP) (TC 8.A.1) family.</text>
</comment>
<dbReference type="InterPro" id="IPR058624">
    <property type="entry name" value="MdtA-like_HH"/>
</dbReference>
<evidence type="ECO:0000256" key="3">
    <source>
        <dbReference type="ARBA" id="ARBA00022448"/>
    </source>
</evidence>
<feature type="region of interest" description="Disordered" evidence="7">
    <location>
        <begin position="355"/>
        <end position="382"/>
    </location>
</feature>
<feature type="domain" description="Multidrug resistance protein MdtA-like beta-barrel" evidence="11">
    <location>
        <begin position="213"/>
        <end position="291"/>
    </location>
</feature>
<evidence type="ECO:0000259" key="9">
    <source>
        <dbReference type="Pfam" id="PF25876"/>
    </source>
</evidence>
<dbReference type="SUPFAM" id="SSF111369">
    <property type="entry name" value="HlyD-like secretion proteins"/>
    <property type="match status" value="1"/>
</dbReference>
<keyword evidence="5" id="KW-0997">Cell inner membrane</keyword>
<dbReference type="PANTHER" id="PTHR30469:SF36">
    <property type="entry name" value="BLL3903 PROTEIN"/>
    <property type="match status" value="1"/>
</dbReference>
<proteinExistence type="inferred from homology"/>
<comment type="subcellular location">
    <subcellularLocation>
        <location evidence="1">Cell membrane</location>
    </subcellularLocation>
</comment>
<evidence type="ECO:0000259" key="11">
    <source>
        <dbReference type="Pfam" id="PF25944"/>
    </source>
</evidence>
<dbReference type="Gene3D" id="2.40.50.100">
    <property type="match status" value="1"/>
</dbReference>
<dbReference type="Pfam" id="PF25944">
    <property type="entry name" value="Beta-barrel_RND"/>
    <property type="match status" value="1"/>
</dbReference>
<dbReference type="Gene3D" id="2.40.420.20">
    <property type="match status" value="1"/>
</dbReference>
<dbReference type="Proteomes" id="UP001225596">
    <property type="component" value="Unassembled WGS sequence"/>
</dbReference>
<feature type="domain" description="Multidrug resistance protein MdtA-like barrel-sandwich hybrid" evidence="10">
    <location>
        <begin position="67"/>
        <end position="205"/>
    </location>
</feature>
<evidence type="ECO:0000256" key="1">
    <source>
        <dbReference type="ARBA" id="ARBA00004236"/>
    </source>
</evidence>
<dbReference type="InterPro" id="IPR058627">
    <property type="entry name" value="MdtA-like_C"/>
</dbReference>
<keyword evidence="3" id="KW-0813">Transport</keyword>
<name>A0ABU1BL64_9BURK</name>
<protein>
    <submittedName>
        <fullName evidence="13">Efflux RND transporter periplasmic adaptor subunit</fullName>
    </submittedName>
</protein>
<evidence type="ECO:0000259" key="10">
    <source>
        <dbReference type="Pfam" id="PF25917"/>
    </source>
</evidence>
<evidence type="ECO:0000256" key="2">
    <source>
        <dbReference type="ARBA" id="ARBA00009477"/>
    </source>
</evidence>
<dbReference type="NCBIfam" id="TIGR01730">
    <property type="entry name" value="RND_mfp"/>
    <property type="match status" value="1"/>
</dbReference>
<keyword evidence="8" id="KW-1133">Transmembrane helix</keyword>
<dbReference type="Pfam" id="PF25917">
    <property type="entry name" value="BSH_RND"/>
    <property type="match status" value="1"/>
</dbReference>
<keyword evidence="6 8" id="KW-0472">Membrane</keyword>
<keyword evidence="4" id="KW-1003">Cell membrane</keyword>
<feature type="domain" description="Multidrug resistance protein MdtA-like C-terminal permuted SH3" evidence="12">
    <location>
        <begin position="297"/>
        <end position="356"/>
    </location>
</feature>
<gene>
    <name evidence="13" type="ORF">Q8A64_04865</name>
</gene>
<evidence type="ECO:0000256" key="5">
    <source>
        <dbReference type="ARBA" id="ARBA00022519"/>
    </source>
</evidence>
<dbReference type="EMBL" id="JAUYVH010000002">
    <property type="protein sequence ID" value="MDQ9169740.1"/>
    <property type="molecule type" value="Genomic_DNA"/>
</dbReference>
<evidence type="ECO:0000256" key="7">
    <source>
        <dbReference type="SAM" id="MobiDB-lite"/>
    </source>
</evidence>
<keyword evidence="14" id="KW-1185">Reference proteome</keyword>
<organism evidence="13 14">
    <name type="scientific">Keguizhuia sedimenti</name>
    <dbReference type="NCBI Taxonomy" id="3064264"/>
    <lineage>
        <taxon>Bacteria</taxon>
        <taxon>Pseudomonadati</taxon>
        <taxon>Pseudomonadota</taxon>
        <taxon>Betaproteobacteria</taxon>
        <taxon>Burkholderiales</taxon>
        <taxon>Oxalobacteraceae</taxon>
        <taxon>Keguizhuia</taxon>
    </lineage>
</organism>
<dbReference type="Pfam" id="PF25967">
    <property type="entry name" value="RND-MFP_C"/>
    <property type="match status" value="1"/>
</dbReference>
<accession>A0ABU1BL64</accession>
<dbReference type="Gene3D" id="1.10.287.470">
    <property type="entry name" value="Helix hairpin bin"/>
    <property type="match status" value="1"/>
</dbReference>
<feature type="transmembrane region" description="Helical" evidence="8">
    <location>
        <begin position="7"/>
        <end position="25"/>
    </location>
</feature>
<comment type="caution">
    <text evidence="13">The sequence shown here is derived from an EMBL/GenBank/DDBJ whole genome shotgun (WGS) entry which is preliminary data.</text>
</comment>
<evidence type="ECO:0000313" key="13">
    <source>
        <dbReference type="EMBL" id="MDQ9169740.1"/>
    </source>
</evidence>
<evidence type="ECO:0000256" key="8">
    <source>
        <dbReference type="SAM" id="Phobius"/>
    </source>
</evidence>
<dbReference type="Pfam" id="PF25876">
    <property type="entry name" value="HH_MFP_RND"/>
    <property type="match status" value="1"/>
</dbReference>
<reference evidence="13 14" key="1">
    <citation type="submission" date="2023-08" db="EMBL/GenBank/DDBJ databases">
        <title>Oxalobacteraceae gen .nov., isolated from river sludge outside the plant.</title>
        <authorList>
            <person name="Zhao S.Y."/>
        </authorList>
    </citation>
    <scope>NUCLEOTIDE SEQUENCE [LARGE SCALE GENOMIC DNA]</scope>
    <source>
        <strain evidence="13 14">R-40</strain>
    </source>
</reference>
<dbReference type="RefSeq" id="WP_338435673.1">
    <property type="nucleotide sequence ID" value="NZ_JAUYVH010000002.1"/>
</dbReference>
<evidence type="ECO:0000256" key="4">
    <source>
        <dbReference type="ARBA" id="ARBA00022475"/>
    </source>
</evidence>
<evidence type="ECO:0000256" key="6">
    <source>
        <dbReference type="ARBA" id="ARBA00023136"/>
    </source>
</evidence>
<sequence>MHARQKHFFLGLAILGIGAVVYMFWPKQSNSGKQQARTSVQTVKTGLAEKKSIPITIHANGYVVAFNTVEVRPQTQNIVRGVHVREGQDVRAGQLLFTLDQRTDISNVERSQAQVASDRAELIEAEAAYKRNQELFAKRFVSQAVVDTARARVEALRGNLQANQAAVKSSSVALSNNKITASISGRLGAINVHPGSLAQPGGMPMVIISQIDPIAVSFSVPERELGHIMANYRGGGAPVVAELSGGQELEGKLFFIDNAADAQSGTIRMKAQFNNTDRRLWPGTFVNVRMVARTLPDAVAIPSQAIVTGPDERFVYVVQPDNTVRKQKVEVLTVEDGQAAVGGLAAGARVVVEGTQNLRPNSKVKEADAAPPAESEKKSAAA</sequence>
<evidence type="ECO:0000259" key="12">
    <source>
        <dbReference type="Pfam" id="PF25967"/>
    </source>
</evidence>
<dbReference type="InterPro" id="IPR058626">
    <property type="entry name" value="MdtA-like_b-barrel"/>
</dbReference>
<evidence type="ECO:0000313" key="14">
    <source>
        <dbReference type="Proteomes" id="UP001225596"/>
    </source>
</evidence>